<evidence type="ECO:0000313" key="2">
    <source>
        <dbReference type="Proteomes" id="UP000253790"/>
    </source>
</evidence>
<evidence type="ECO:0000313" key="1">
    <source>
        <dbReference type="EMBL" id="AXH95977.1"/>
    </source>
</evidence>
<dbReference type="OrthoDB" id="9848086at2"/>
<proteinExistence type="predicted"/>
<dbReference type="RefSeq" id="WP_114927742.1">
    <property type="nucleotide sequence ID" value="NZ_CP031229.1"/>
</dbReference>
<accession>A0A345NLR9</accession>
<dbReference type="Proteomes" id="UP000253790">
    <property type="component" value="Chromosome"/>
</dbReference>
<reference evidence="1 2" key="1">
    <citation type="submission" date="2018-07" db="EMBL/GenBank/DDBJ databases">
        <title>Complete genome sequencing of Ornithinimicrobium sp. AMA3305.</title>
        <authorList>
            <person name="Bae J.-W."/>
        </authorList>
    </citation>
    <scope>NUCLEOTIDE SEQUENCE [LARGE SCALE GENOMIC DNA]</scope>
    <source>
        <strain evidence="1 2">AMA3305</strain>
    </source>
</reference>
<name>A0A345NLR9_9MICO</name>
<sequence>MTVIAGPCERAAAPFVAALPHCLDGLTTDEVYETCRTSAEPELNDRLRHAVNRLVRPQGWLCEREATRGQLRRVDLHLVEMGSGMTFAAVEAKMRYATDLARATDWVVNGRNGLAADVAKLAKAGPNVPTLILLWTPYIALARWGLRYKRWTTATEEGLVPLDSLEQCREATAGALHALSDGPRWHVEVHRGEGKDAELTLDAWLLAVPSTT</sequence>
<dbReference type="AlphaFoldDB" id="A0A345NLR9"/>
<keyword evidence="2" id="KW-1185">Reference proteome</keyword>
<dbReference type="EMBL" id="CP031229">
    <property type="protein sequence ID" value="AXH95977.1"/>
    <property type="molecule type" value="Genomic_DNA"/>
</dbReference>
<protein>
    <submittedName>
        <fullName evidence="1">Uncharacterized protein</fullName>
    </submittedName>
</protein>
<gene>
    <name evidence="1" type="ORF">DV701_07425</name>
</gene>
<organism evidence="1 2">
    <name type="scientific">Ornithinimicrobium avium</name>
    <dbReference type="NCBI Taxonomy" id="2283195"/>
    <lineage>
        <taxon>Bacteria</taxon>
        <taxon>Bacillati</taxon>
        <taxon>Actinomycetota</taxon>
        <taxon>Actinomycetes</taxon>
        <taxon>Micrococcales</taxon>
        <taxon>Ornithinimicrobiaceae</taxon>
        <taxon>Ornithinimicrobium</taxon>
    </lineage>
</organism>
<dbReference type="KEGG" id="orn:DV701_07425"/>